<reference evidence="5" key="1">
    <citation type="journal article" date="2010" name="Mol. Biosyst.">
        <title>Complete genome sequence and comparative analysis of Shewanella violacea, a psychrophilic and piezophilic bacterium from deep sea floor sediments.</title>
        <authorList>
            <person name="Aono E."/>
            <person name="Baba T."/>
            <person name="Ara T."/>
            <person name="Nishi T."/>
            <person name="Nakamichi T."/>
            <person name="Inamoto E."/>
            <person name="Toyonaga H."/>
            <person name="Hasegawa M."/>
            <person name="Takai Y."/>
            <person name="Okumura Y."/>
            <person name="Baba M."/>
            <person name="Tomita M."/>
            <person name="Kato C."/>
            <person name="Oshima T."/>
            <person name="Nakasone K."/>
            <person name="Mori H."/>
        </authorList>
    </citation>
    <scope>NUCLEOTIDE SEQUENCE [LARGE SCALE GENOMIC DNA]</scope>
    <source>
        <strain evidence="5">JCM 10179 / CIP 106290 / LMG 19151 / DSS12</strain>
    </source>
</reference>
<evidence type="ECO:0000313" key="5">
    <source>
        <dbReference type="Proteomes" id="UP000002350"/>
    </source>
</evidence>
<gene>
    <name evidence="4" type="ordered locus">SVI_3721</name>
</gene>
<evidence type="ECO:0000256" key="3">
    <source>
        <dbReference type="SAM" id="SignalP"/>
    </source>
</evidence>
<name>D4ZCE7_SHEVD</name>
<evidence type="ECO:0000256" key="1">
    <source>
        <dbReference type="ARBA" id="ARBA00009766"/>
    </source>
</evidence>
<dbReference type="HOGENOM" id="CLU_116264_2_0_6"/>
<dbReference type="GO" id="GO:0009289">
    <property type="term" value="C:pilus"/>
    <property type="evidence" value="ECO:0007669"/>
    <property type="project" value="InterPro"/>
</dbReference>
<organism evidence="4 5">
    <name type="scientific">Shewanella violacea (strain JCM 10179 / CIP 106290 / LMG 19151 / DSS12)</name>
    <dbReference type="NCBI Taxonomy" id="637905"/>
    <lineage>
        <taxon>Bacteria</taxon>
        <taxon>Pseudomonadati</taxon>
        <taxon>Pseudomonadota</taxon>
        <taxon>Gammaproteobacteria</taxon>
        <taxon>Alteromonadales</taxon>
        <taxon>Shewanellaceae</taxon>
        <taxon>Shewanella</taxon>
    </lineage>
</organism>
<dbReference type="InterPro" id="IPR009742">
    <property type="entry name" value="Curlin_rpt"/>
</dbReference>
<proteinExistence type="inferred from homology"/>
<dbReference type="KEGG" id="svo:SVI_3721"/>
<dbReference type="Proteomes" id="UP000002350">
    <property type="component" value="Chromosome"/>
</dbReference>
<feature type="chain" id="PRO_5003067610" evidence="3">
    <location>
        <begin position="23"/>
        <end position="142"/>
    </location>
</feature>
<dbReference type="eggNOG" id="ENOG5033BC9">
    <property type="taxonomic scope" value="Bacteria"/>
</dbReference>
<keyword evidence="5" id="KW-1185">Reference proteome</keyword>
<feature type="signal peptide" evidence="3">
    <location>
        <begin position="1"/>
        <end position="22"/>
    </location>
</feature>
<dbReference type="GO" id="GO:0007155">
    <property type="term" value="P:cell adhesion"/>
    <property type="evidence" value="ECO:0007669"/>
    <property type="project" value="InterPro"/>
</dbReference>
<comment type="similarity">
    <text evidence="1">Belongs to the CsgA/CsgB family.</text>
</comment>
<dbReference type="STRING" id="637905.SVI_3721"/>
<sequence>MQALTKALSIIILLSSSFYAHSQELQDSEDYELAITLQTLLETNGRGNFINLVQSGVLNQAYLLQSGHDNSIELDQVGLDNQANITQHGDNNEVELLQVGVRNQADITQIGNDNLVQLNQLGSANFSIEQIADGAAITITQY</sequence>
<evidence type="ECO:0000256" key="2">
    <source>
        <dbReference type="ARBA" id="ARBA00022729"/>
    </source>
</evidence>
<dbReference type="EMBL" id="AP011177">
    <property type="protein sequence ID" value="BAJ03692.1"/>
    <property type="molecule type" value="Genomic_DNA"/>
</dbReference>
<keyword evidence="2 3" id="KW-0732">Signal</keyword>
<evidence type="ECO:0000313" key="4">
    <source>
        <dbReference type="EMBL" id="BAJ03692.1"/>
    </source>
</evidence>
<dbReference type="AlphaFoldDB" id="D4ZCE7"/>
<accession>D4ZCE7</accession>
<dbReference type="Pfam" id="PF07012">
    <property type="entry name" value="Curlin_rpt"/>
    <property type="match status" value="2"/>
</dbReference>
<protein>
    <submittedName>
        <fullName evidence="4">Minor curlin subunit CsgB, putative</fullName>
    </submittedName>
</protein>
<dbReference type="RefSeq" id="WP_013052985.1">
    <property type="nucleotide sequence ID" value="NC_014012.1"/>
</dbReference>